<dbReference type="InterPro" id="IPR054219">
    <property type="entry name" value="DUF6939"/>
</dbReference>
<accession>A0A7W7LZL9</accession>
<protein>
    <submittedName>
        <fullName evidence="1">Uncharacterized protein</fullName>
    </submittedName>
</protein>
<reference evidence="1 2" key="1">
    <citation type="submission" date="2020-08" db="EMBL/GenBank/DDBJ databases">
        <title>Genomic Encyclopedia of Type Strains, Phase III (KMG-III): the genomes of soil and plant-associated and newly described type strains.</title>
        <authorList>
            <person name="Whitman W."/>
        </authorList>
    </citation>
    <scope>NUCLEOTIDE SEQUENCE [LARGE SCALE GENOMIC DNA]</scope>
    <source>
        <strain evidence="1 2">CECT 3273</strain>
    </source>
</reference>
<sequence length="195" mass="21767">MSIRVAGRRRAMASLTAAFPGAEVIDVTSKAPEPWVRLSPFYPHGGIPVPYCEDVTSQSVEGIWQALKVFRGSDVDPTKLEVTTVKGLKRTVRRHGPVQGHRTGLRGGRLLSYETARRRIYLPAYRWVLEHRVADLVERLRDKEDVVLLDYTTNGDVADPASPLSHAALVRLYIEGRWPREGDADASDAVGDHMR</sequence>
<name>A0A7W7LZL9_9ACTN</name>
<dbReference type="RefSeq" id="WP_184821759.1">
    <property type="nucleotide sequence ID" value="NZ_BMTI01000019.1"/>
</dbReference>
<comment type="caution">
    <text evidence="1">The sequence shown here is derived from an EMBL/GenBank/DDBJ whole genome shotgun (WGS) entry which is preliminary data.</text>
</comment>
<dbReference type="AlphaFoldDB" id="A0A7W7LZL9"/>
<dbReference type="Proteomes" id="UP000579523">
    <property type="component" value="Unassembled WGS sequence"/>
</dbReference>
<dbReference type="EMBL" id="JACHJI010000005">
    <property type="protein sequence ID" value="MBB4899247.1"/>
    <property type="molecule type" value="Genomic_DNA"/>
</dbReference>
<evidence type="ECO:0000313" key="1">
    <source>
        <dbReference type="EMBL" id="MBB4899247.1"/>
    </source>
</evidence>
<organism evidence="1 2">
    <name type="scientific">Streptomyces griseomycini</name>
    <dbReference type="NCBI Taxonomy" id="66895"/>
    <lineage>
        <taxon>Bacteria</taxon>
        <taxon>Bacillati</taxon>
        <taxon>Actinomycetota</taxon>
        <taxon>Actinomycetes</taxon>
        <taxon>Kitasatosporales</taxon>
        <taxon>Streptomycetaceae</taxon>
        <taxon>Streptomyces</taxon>
    </lineage>
</organism>
<keyword evidence="2" id="KW-1185">Reference proteome</keyword>
<proteinExistence type="predicted"/>
<gene>
    <name evidence="1" type="ORF">FHS37_003307</name>
</gene>
<evidence type="ECO:0000313" key="2">
    <source>
        <dbReference type="Proteomes" id="UP000579523"/>
    </source>
</evidence>
<dbReference type="Pfam" id="PF22075">
    <property type="entry name" value="DUF6939"/>
    <property type="match status" value="1"/>
</dbReference>